<comment type="caution">
    <text evidence="3">The sequence shown here is derived from an EMBL/GenBank/DDBJ whole genome shotgun (WGS) entry which is preliminary data.</text>
</comment>
<reference evidence="4" key="1">
    <citation type="journal article" date="2019" name="Int. J. Syst. Evol. Microbiol.">
        <title>The Global Catalogue of Microorganisms (GCM) 10K type strain sequencing project: providing services to taxonomists for standard genome sequencing and annotation.</title>
        <authorList>
            <consortium name="The Broad Institute Genomics Platform"/>
            <consortium name="The Broad Institute Genome Sequencing Center for Infectious Disease"/>
            <person name="Wu L."/>
            <person name="Ma J."/>
        </authorList>
    </citation>
    <scope>NUCLEOTIDE SEQUENCE [LARGE SCALE GENOMIC DNA]</scope>
    <source>
        <strain evidence="4">CGMCC 4.7641</strain>
    </source>
</reference>
<dbReference type="RefSeq" id="WP_378300887.1">
    <property type="nucleotide sequence ID" value="NZ_JBHUKS010000004.1"/>
</dbReference>
<evidence type="ECO:0000256" key="1">
    <source>
        <dbReference type="SAM" id="MobiDB-lite"/>
    </source>
</evidence>
<dbReference type="Pfam" id="PF12079">
    <property type="entry name" value="DUF3558"/>
    <property type="match status" value="1"/>
</dbReference>
<keyword evidence="4" id="KW-1185">Reference proteome</keyword>
<feature type="chain" id="PRO_5045340210" evidence="2">
    <location>
        <begin position="23"/>
        <end position="183"/>
    </location>
</feature>
<feature type="signal peptide" evidence="2">
    <location>
        <begin position="1"/>
        <end position="22"/>
    </location>
</feature>
<feature type="region of interest" description="Disordered" evidence="1">
    <location>
        <begin position="30"/>
        <end position="49"/>
    </location>
</feature>
<evidence type="ECO:0000313" key="3">
    <source>
        <dbReference type="EMBL" id="MFD2466725.1"/>
    </source>
</evidence>
<name>A0ABW5H0I5_9PSEU</name>
<sequence>MIASRVPKTLFLLGAATVLLTACDKTVDGTAGAGQTPSPTAAPSSSSANPFAARNQCSLLDQILAGRGFPKATPSVADSKRSCMSQKPGDGPDAGVIGLTLQDGQRYTDNVADPSKAHAGDVNGRPLIEERQPLGSSGSCLIKLAVATNSRALIDVTNGSDTDVACEAARKLAVKLDPLLPKN</sequence>
<dbReference type="Proteomes" id="UP001597483">
    <property type="component" value="Unassembled WGS sequence"/>
</dbReference>
<evidence type="ECO:0000256" key="2">
    <source>
        <dbReference type="SAM" id="SignalP"/>
    </source>
</evidence>
<accession>A0ABW5H0I5</accession>
<dbReference type="InterPro" id="IPR024520">
    <property type="entry name" value="DUF3558"/>
</dbReference>
<evidence type="ECO:0000313" key="4">
    <source>
        <dbReference type="Proteomes" id="UP001597483"/>
    </source>
</evidence>
<proteinExistence type="predicted"/>
<gene>
    <name evidence="3" type="ORF">ACFSVL_04925</name>
</gene>
<keyword evidence="2" id="KW-0732">Signal</keyword>
<organism evidence="3 4">
    <name type="scientific">Amycolatopsis silviterrae</name>
    <dbReference type="NCBI Taxonomy" id="1656914"/>
    <lineage>
        <taxon>Bacteria</taxon>
        <taxon>Bacillati</taxon>
        <taxon>Actinomycetota</taxon>
        <taxon>Actinomycetes</taxon>
        <taxon>Pseudonocardiales</taxon>
        <taxon>Pseudonocardiaceae</taxon>
        <taxon>Amycolatopsis</taxon>
    </lineage>
</organism>
<feature type="compositionally biased region" description="Low complexity" evidence="1">
    <location>
        <begin position="30"/>
        <end position="48"/>
    </location>
</feature>
<feature type="region of interest" description="Disordered" evidence="1">
    <location>
        <begin position="73"/>
        <end position="92"/>
    </location>
</feature>
<dbReference type="EMBL" id="JBHUKS010000004">
    <property type="protein sequence ID" value="MFD2466725.1"/>
    <property type="molecule type" value="Genomic_DNA"/>
</dbReference>
<dbReference type="PROSITE" id="PS51257">
    <property type="entry name" value="PROKAR_LIPOPROTEIN"/>
    <property type="match status" value="1"/>
</dbReference>
<protein>
    <submittedName>
        <fullName evidence="3">DUF3558 family protein</fullName>
    </submittedName>
</protein>